<dbReference type="InterPro" id="IPR005561">
    <property type="entry name" value="ANTAR"/>
</dbReference>
<organism evidence="3 4">
    <name type="scientific">Amycolatopsis vastitatis</name>
    <dbReference type="NCBI Taxonomy" id="1905142"/>
    <lineage>
        <taxon>Bacteria</taxon>
        <taxon>Bacillati</taxon>
        <taxon>Actinomycetota</taxon>
        <taxon>Actinomycetes</taxon>
        <taxon>Pseudonocardiales</taxon>
        <taxon>Pseudonocardiaceae</taxon>
        <taxon>Amycolatopsis</taxon>
    </lineage>
</organism>
<sequence length="70" mass="7758">MSTHQQVPSRNVHRSRVPSEMSGNARHAALVWAARYQAAVLEADQLREAMRSRAVIEQAKGVLMAQRGCS</sequence>
<dbReference type="Proteomes" id="UP000215199">
    <property type="component" value="Unassembled WGS sequence"/>
</dbReference>
<keyword evidence="4" id="KW-1185">Reference proteome</keyword>
<dbReference type="AlphaFoldDB" id="A0A229SJS2"/>
<dbReference type="PROSITE" id="PS50921">
    <property type="entry name" value="ANTAR"/>
    <property type="match status" value="1"/>
</dbReference>
<dbReference type="Gene3D" id="1.10.10.10">
    <property type="entry name" value="Winged helix-like DNA-binding domain superfamily/Winged helix DNA-binding domain"/>
    <property type="match status" value="1"/>
</dbReference>
<feature type="region of interest" description="Disordered" evidence="1">
    <location>
        <begin position="1"/>
        <end position="23"/>
    </location>
</feature>
<protein>
    <recommendedName>
        <fullName evidence="2">ANTAR domain-containing protein</fullName>
    </recommendedName>
</protein>
<dbReference type="EMBL" id="NMUL01000148">
    <property type="protein sequence ID" value="OXM59009.1"/>
    <property type="molecule type" value="Genomic_DNA"/>
</dbReference>
<dbReference type="InterPro" id="IPR036388">
    <property type="entry name" value="WH-like_DNA-bd_sf"/>
</dbReference>
<dbReference type="Pfam" id="PF03861">
    <property type="entry name" value="ANTAR"/>
    <property type="match status" value="1"/>
</dbReference>
<proteinExistence type="predicted"/>
<evidence type="ECO:0000259" key="2">
    <source>
        <dbReference type="PROSITE" id="PS50921"/>
    </source>
</evidence>
<name>A0A229SJS2_9PSEU</name>
<accession>A0A229SJS2</accession>
<reference evidence="4" key="1">
    <citation type="submission" date="2017-07" db="EMBL/GenBank/DDBJ databases">
        <title>Comparative genome mining reveals phylogenetic distribution patterns of secondary metabolites in Amycolatopsis.</title>
        <authorList>
            <person name="Adamek M."/>
            <person name="Alanjary M."/>
            <person name="Sales-Ortells H."/>
            <person name="Goodfellow M."/>
            <person name="Bull A.T."/>
            <person name="Kalinowski J."/>
            <person name="Ziemert N."/>
        </authorList>
    </citation>
    <scope>NUCLEOTIDE SEQUENCE [LARGE SCALE GENOMIC DNA]</scope>
    <source>
        <strain evidence="4">H5</strain>
    </source>
</reference>
<comment type="caution">
    <text evidence="3">The sequence shown here is derived from an EMBL/GenBank/DDBJ whole genome shotgun (WGS) entry which is preliminary data.</text>
</comment>
<evidence type="ECO:0000256" key="1">
    <source>
        <dbReference type="SAM" id="MobiDB-lite"/>
    </source>
</evidence>
<dbReference type="GO" id="GO:0003723">
    <property type="term" value="F:RNA binding"/>
    <property type="evidence" value="ECO:0007669"/>
    <property type="project" value="InterPro"/>
</dbReference>
<feature type="non-terminal residue" evidence="3">
    <location>
        <position position="70"/>
    </location>
</feature>
<dbReference type="OrthoDB" id="4929862at2"/>
<feature type="domain" description="ANTAR" evidence="2">
    <location>
        <begin position="36"/>
        <end position="70"/>
    </location>
</feature>
<dbReference type="RefSeq" id="WP_143268996.1">
    <property type="nucleotide sequence ID" value="NZ_NMUL01000148.1"/>
</dbReference>
<evidence type="ECO:0000313" key="3">
    <source>
        <dbReference type="EMBL" id="OXM59009.1"/>
    </source>
</evidence>
<evidence type="ECO:0000313" key="4">
    <source>
        <dbReference type="Proteomes" id="UP000215199"/>
    </source>
</evidence>
<gene>
    <name evidence="3" type="ORF">CF165_49820</name>
</gene>